<accession>A0AAW4FED1</accession>
<dbReference type="Gene3D" id="3.30.460.10">
    <property type="entry name" value="Beta Polymerase, domain 2"/>
    <property type="match status" value="1"/>
</dbReference>
<name>A0AAW4FED1_9HYPH</name>
<dbReference type="InterPro" id="IPR043519">
    <property type="entry name" value="NT_sf"/>
</dbReference>
<evidence type="ECO:0000313" key="1">
    <source>
        <dbReference type="EMBL" id="MBM3089524.1"/>
    </source>
</evidence>
<evidence type="ECO:0000313" key="2">
    <source>
        <dbReference type="Proteomes" id="UP000744980"/>
    </source>
</evidence>
<dbReference type="RefSeq" id="WP_025426652.1">
    <property type="nucleotide sequence ID" value="NZ_CP083370.1"/>
</dbReference>
<sequence length="180" mass="20118">MTDIRLVEYDPFWPEDFAARRRVIAGLLAPLIADIQHVGSTAVPGLAAKPKIDIDAVLQSEGDIPVALESAATAGYHFHGDPYGNGLWTLTMSGAPYGTRLYICGPDNHAHQARILFRDYLRRHTGVARQYELLKRKLIIQARGNWDIYASGKSEFIAGVLRRAQNEKPRCFQRGLFEAK</sequence>
<dbReference type="PANTHER" id="PTHR34822:SF1">
    <property type="entry name" value="GRPB FAMILY PROTEIN"/>
    <property type="match status" value="1"/>
</dbReference>
<keyword evidence="2" id="KW-1185">Reference proteome</keyword>
<protein>
    <submittedName>
        <fullName evidence="1">GrpB family protein</fullName>
    </submittedName>
</protein>
<dbReference type="SUPFAM" id="SSF81301">
    <property type="entry name" value="Nucleotidyltransferase"/>
    <property type="match status" value="1"/>
</dbReference>
<dbReference type="Pfam" id="PF04229">
    <property type="entry name" value="GrpB"/>
    <property type="match status" value="1"/>
</dbReference>
<gene>
    <name evidence="1" type="ORF">GFB56_01650</name>
</gene>
<proteinExistence type="predicted"/>
<reference evidence="1 2" key="1">
    <citation type="submission" date="2020-01" db="EMBL/GenBank/DDBJ databases">
        <title>Draft genome assembly of Ensifer adhaerens T173.</title>
        <authorList>
            <person name="Craig J.E."/>
            <person name="Stinchcombe J.R."/>
        </authorList>
    </citation>
    <scope>NUCLEOTIDE SEQUENCE [LARGE SCALE GENOMIC DNA]</scope>
    <source>
        <strain evidence="1 2">T173</strain>
    </source>
</reference>
<organism evidence="1 2">
    <name type="scientific">Ensifer canadensis</name>
    <dbReference type="NCBI Taxonomy" id="555315"/>
    <lineage>
        <taxon>Bacteria</taxon>
        <taxon>Pseudomonadati</taxon>
        <taxon>Pseudomonadota</taxon>
        <taxon>Alphaproteobacteria</taxon>
        <taxon>Hyphomicrobiales</taxon>
        <taxon>Rhizobiaceae</taxon>
        <taxon>Sinorhizobium/Ensifer group</taxon>
        <taxon>Ensifer</taxon>
    </lineage>
</organism>
<dbReference type="AlphaFoldDB" id="A0AAW4FED1"/>
<dbReference type="Proteomes" id="UP000744980">
    <property type="component" value="Unassembled WGS sequence"/>
</dbReference>
<comment type="caution">
    <text evidence="1">The sequence shown here is derived from an EMBL/GenBank/DDBJ whole genome shotgun (WGS) entry which is preliminary data.</text>
</comment>
<dbReference type="InterPro" id="IPR007344">
    <property type="entry name" value="GrpB/CoaE"/>
</dbReference>
<dbReference type="EMBL" id="WXFA01000001">
    <property type="protein sequence ID" value="MBM3089524.1"/>
    <property type="molecule type" value="Genomic_DNA"/>
</dbReference>
<dbReference type="PANTHER" id="PTHR34822">
    <property type="entry name" value="GRPB DOMAIN PROTEIN (AFU_ORTHOLOGUE AFUA_1G01530)"/>
    <property type="match status" value="1"/>
</dbReference>